<name>A0ABD3CLQ4_9LAMI</name>
<evidence type="ECO:0008006" key="4">
    <source>
        <dbReference type="Google" id="ProtNLM"/>
    </source>
</evidence>
<feature type="compositionally biased region" description="Polar residues" evidence="1">
    <location>
        <begin position="69"/>
        <end position="97"/>
    </location>
</feature>
<reference evidence="3" key="1">
    <citation type="journal article" date="2024" name="IScience">
        <title>Strigolactones Initiate the Formation of Haustorium-like Structures in Castilleja.</title>
        <authorList>
            <person name="Buerger M."/>
            <person name="Peterson D."/>
            <person name="Chory J."/>
        </authorList>
    </citation>
    <scope>NUCLEOTIDE SEQUENCE [LARGE SCALE GENOMIC DNA]</scope>
</reference>
<evidence type="ECO:0000313" key="2">
    <source>
        <dbReference type="EMBL" id="KAL3629537.1"/>
    </source>
</evidence>
<feature type="region of interest" description="Disordered" evidence="1">
    <location>
        <begin position="287"/>
        <end position="348"/>
    </location>
</feature>
<feature type="compositionally biased region" description="Polar residues" evidence="1">
    <location>
        <begin position="1"/>
        <end position="12"/>
    </location>
</feature>
<evidence type="ECO:0000313" key="3">
    <source>
        <dbReference type="Proteomes" id="UP001632038"/>
    </source>
</evidence>
<dbReference type="EMBL" id="JAVIJP010000034">
    <property type="protein sequence ID" value="KAL3629537.1"/>
    <property type="molecule type" value="Genomic_DNA"/>
</dbReference>
<feature type="compositionally biased region" description="Polar residues" evidence="1">
    <location>
        <begin position="28"/>
        <end position="46"/>
    </location>
</feature>
<organism evidence="2 3">
    <name type="scientific">Castilleja foliolosa</name>
    <dbReference type="NCBI Taxonomy" id="1961234"/>
    <lineage>
        <taxon>Eukaryota</taxon>
        <taxon>Viridiplantae</taxon>
        <taxon>Streptophyta</taxon>
        <taxon>Embryophyta</taxon>
        <taxon>Tracheophyta</taxon>
        <taxon>Spermatophyta</taxon>
        <taxon>Magnoliopsida</taxon>
        <taxon>eudicotyledons</taxon>
        <taxon>Gunneridae</taxon>
        <taxon>Pentapetalae</taxon>
        <taxon>asterids</taxon>
        <taxon>lamiids</taxon>
        <taxon>Lamiales</taxon>
        <taxon>Orobanchaceae</taxon>
        <taxon>Pedicularideae</taxon>
        <taxon>Castillejinae</taxon>
        <taxon>Castilleja</taxon>
    </lineage>
</organism>
<proteinExistence type="predicted"/>
<gene>
    <name evidence="2" type="ORF">CASFOL_026759</name>
</gene>
<dbReference type="PANTHER" id="PTHR45023:SF4">
    <property type="entry name" value="GLYCINE-RICH PROTEIN-RELATED"/>
    <property type="match status" value="1"/>
</dbReference>
<feature type="region of interest" description="Disordered" evidence="1">
    <location>
        <begin position="69"/>
        <end position="98"/>
    </location>
</feature>
<feature type="compositionally biased region" description="Low complexity" evidence="1">
    <location>
        <begin position="287"/>
        <end position="296"/>
    </location>
</feature>
<dbReference type="PANTHER" id="PTHR45023">
    <property type="match status" value="1"/>
</dbReference>
<accession>A0ABD3CLQ4</accession>
<sequence>MDPSKNYPTHSYNFPNQPQNFNPENPNMQAPGNTQSGGVQPNFQNPYMMSPNFQMQYINPYLPYGYHPSQGSNYAPPQGSNYAPPQGSNYAPPQGSNYAPPLGSNYAPPLTNFPTPVSIEPPTLHFSSGSTEIPEFSTQISLGDIGEDTPDTFLHPTHQPKKKSNYASWSTEDNILLLTAYFQASNDSELGNNQKGETFWGKITQNVNGNGGKERTTARCQSHHKDLNKKISNFVGCYSTVCRQRQSGWGDDDYINRARELYFEKVGTRFNLVAEWKVVRNQPKYMSSVASAGSSGSKRKSSSEDVESPAPTFVRPEGREAAKKKSRGSSSKSRKSKQELQDELSDIAMMRAQAEEKRASAVEAMNVLARAKNLETWRYLKSLPERDEEDEEALEQLRKELFGSK</sequence>
<keyword evidence="3" id="KW-1185">Reference proteome</keyword>
<dbReference type="AlphaFoldDB" id="A0ABD3CLQ4"/>
<feature type="region of interest" description="Disordered" evidence="1">
    <location>
        <begin position="1"/>
        <end position="46"/>
    </location>
</feature>
<dbReference type="Proteomes" id="UP001632038">
    <property type="component" value="Unassembled WGS sequence"/>
</dbReference>
<feature type="compositionally biased region" description="Basic residues" evidence="1">
    <location>
        <begin position="324"/>
        <end position="335"/>
    </location>
</feature>
<comment type="caution">
    <text evidence="2">The sequence shown here is derived from an EMBL/GenBank/DDBJ whole genome shotgun (WGS) entry which is preliminary data.</text>
</comment>
<protein>
    <recommendedName>
        <fullName evidence="4">Myb-like domain-containing protein</fullName>
    </recommendedName>
</protein>
<feature type="compositionally biased region" description="Low complexity" evidence="1">
    <location>
        <begin position="13"/>
        <end position="27"/>
    </location>
</feature>
<evidence type="ECO:0000256" key="1">
    <source>
        <dbReference type="SAM" id="MobiDB-lite"/>
    </source>
</evidence>